<keyword evidence="3" id="KW-1185">Reference proteome</keyword>
<evidence type="ECO:0000313" key="3">
    <source>
        <dbReference type="Proteomes" id="UP000235786"/>
    </source>
</evidence>
<sequence length="369" mass="41971">MNSDHPGPNSVFSSTKFSTSHATLVGKDNELVGNDTYETLTSQPQKYTWLDHLRVMFCVKWPKLSKTHEEPDFGPSTWPSPWILPIHVLANQDATSRHQTAKIAKCTIDTGNMQGNIVSRDFVETVLGFPASSFTKLTKEEEMGGTGINGDLHIPQGAISLTWYHKNSTRVFRDMRFLVSPTQYCDIIIGARSIQTEKILSVPCLPLGVVRPELGEDEAKERESLRVMHWEKRGDVQEKANRRKLIKQNPDNFDDDELDDLNREEPVAKDEEKIYFLTLEIWDITHQTGKYKAEKRTTLEQKRQDCNPLWTQIDGTYQSEEIKNALISYWDYLWEKLGYEGKRSMPATSSTWTSGASPGDGAGGLYHRG</sequence>
<dbReference type="OrthoDB" id="3799661at2759"/>
<gene>
    <name evidence="2" type="ORF">L207DRAFT_590454</name>
</gene>
<feature type="compositionally biased region" description="Polar residues" evidence="1">
    <location>
        <begin position="346"/>
        <end position="356"/>
    </location>
</feature>
<protein>
    <submittedName>
        <fullName evidence="2">Uncharacterized protein</fullName>
    </submittedName>
</protein>
<reference evidence="2 3" key="1">
    <citation type="submission" date="2016-04" db="EMBL/GenBank/DDBJ databases">
        <title>A degradative enzymes factory behind the ericoid mycorrhizal symbiosis.</title>
        <authorList>
            <consortium name="DOE Joint Genome Institute"/>
            <person name="Martino E."/>
            <person name="Morin E."/>
            <person name="Grelet G."/>
            <person name="Kuo A."/>
            <person name="Kohler A."/>
            <person name="Daghino S."/>
            <person name="Barry K."/>
            <person name="Choi C."/>
            <person name="Cichocki N."/>
            <person name="Clum A."/>
            <person name="Copeland A."/>
            <person name="Hainaut M."/>
            <person name="Haridas S."/>
            <person name="Labutti K."/>
            <person name="Lindquist E."/>
            <person name="Lipzen A."/>
            <person name="Khouja H.-R."/>
            <person name="Murat C."/>
            <person name="Ohm R."/>
            <person name="Olson A."/>
            <person name="Spatafora J."/>
            <person name="Veneault-Fourrey C."/>
            <person name="Henrissat B."/>
            <person name="Grigoriev I."/>
            <person name="Martin F."/>
            <person name="Perotto S."/>
        </authorList>
    </citation>
    <scope>NUCLEOTIDE SEQUENCE [LARGE SCALE GENOMIC DNA]</scope>
    <source>
        <strain evidence="2 3">F</strain>
    </source>
</reference>
<dbReference type="Proteomes" id="UP000235786">
    <property type="component" value="Unassembled WGS sequence"/>
</dbReference>
<evidence type="ECO:0000256" key="1">
    <source>
        <dbReference type="SAM" id="MobiDB-lite"/>
    </source>
</evidence>
<accession>A0A2J6R2L6</accession>
<organism evidence="2 3">
    <name type="scientific">Hyaloscypha variabilis (strain UAMH 11265 / GT02V1 / F)</name>
    <name type="common">Meliniomyces variabilis</name>
    <dbReference type="NCBI Taxonomy" id="1149755"/>
    <lineage>
        <taxon>Eukaryota</taxon>
        <taxon>Fungi</taxon>
        <taxon>Dikarya</taxon>
        <taxon>Ascomycota</taxon>
        <taxon>Pezizomycotina</taxon>
        <taxon>Leotiomycetes</taxon>
        <taxon>Helotiales</taxon>
        <taxon>Hyaloscyphaceae</taxon>
        <taxon>Hyaloscypha</taxon>
        <taxon>Hyaloscypha variabilis</taxon>
    </lineage>
</organism>
<dbReference type="EMBL" id="KZ613958">
    <property type="protein sequence ID" value="PMD32761.1"/>
    <property type="molecule type" value="Genomic_DNA"/>
</dbReference>
<dbReference type="AlphaFoldDB" id="A0A2J6R2L6"/>
<proteinExistence type="predicted"/>
<evidence type="ECO:0000313" key="2">
    <source>
        <dbReference type="EMBL" id="PMD32761.1"/>
    </source>
</evidence>
<name>A0A2J6R2L6_HYAVF</name>
<feature type="compositionally biased region" description="Gly residues" evidence="1">
    <location>
        <begin position="358"/>
        <end position="369"/>
    </location>
</feature>
<feature type="region of interest" description="Disordered" evidence="1">
    <location>
        <begin position="346"/>
        <end position="369"/>
    </location>
</feature>